<evidence type="ECO:0008006" key="4">
    <source>
        <dbReference type="Google" id="ProtNLM"/>
    </source>
</evidence>
<evidence type="ECO:0000313" key="2">
    <source>
        <dbReference type="EMBL" id="SDK37183.1"/>
    </source>
</evidence>
<dbReference type="Proteomes" id="UP000199213">
    <property type="component" value="Unassembled WGS sequence"/>
</dbReference>
<protein>
    <recommendedName>
        <fullName evidence="4">Excreted virulence factor EspC, type VII ESX diderm</fullName>
    </recommendedName>
</protein>
<gene>
    <name evidence="2" type="ORF">SAMN04487820_10777</name>
</gene>
<evidence type="ECO:0000256" key="1">
    <source>
        <dbReference type="SAM" id="MobiDB-lite"/>
    </source>
</evidence>
<organism evidence="2 3">
    <name type="scientific">Actinopolyspora mzabensis</name>
    <dbReference type="NCBI Taxonomy" id="995066"/>
    <lineage>
        <taxon>Bacteria</taxon>
        <taxon>Bacillati</taxon>
        <taxon>Actinomycetota</taxon>
        <taxon>Actinomycetes</taxon>
        <taxon>Actinopolysporales</taxon>
        <taxon>Actinopolysporaceae</taxon>
        <taxon>Actinopolyspora</taxon>
    </lineage>
</organism>
<dbReference type="EMBL" id="FNFM01000007">
    <property type="protein sequence ID" value="SDK37183.1"/>
    <property type="molecule type" value="Genomic_DNA"/>
</dbReference>
<feature type="region of interest" description="Disordered" evidence="1">
    <location>
        <begin position="192"/>
        <end position="211"/>
    </location>
</feature>
<reference evidence="3" key="1">
    <citation type="submission" date="2016-10" db="EMBL/GenBank/DDBJ databases">
        <authorList>
            <person name="Varghese N."/>
            <person name="Submissions S."/>
        </authorList>
    </citation>
    <scope>NUCLEOTIDE SEQUENCE [LARGE SCALE GENOMIC DNA]</scope>
    <source>
        <strain evidence="3">DSM 45460</strain>
    </source>
</reference>
<keyword evidence="3" id="KW-1185">Reference proteome</keyword>
<name>A0A1G9BCH7_ACTMZ</name>
<dbReference type="AlphaFoldDB" id="A0A1G9BCH7"/>
<accession>A0A1G9BCH7</accession>
<evidence type="ECO:0000313" key="3">
    <source>
        <dbReference type="Proteomes" id="UP000199213"/>
    </source>
</evidence>
<sequence>MPPLTAGSGERDETVAPAVLGLTTWSRERAQRLRERRGTSGEATLIPAGGLRAARGDFAEQRRVVLGTKGTAMTEQSAGAPGFEGAGAALQSIRDENSWIQQQISGGGLSMEPQAADKAAEVYRREADVVEELILSATRLQQVPGLGAYRSGQQLAAKFGQKASNGSTGAADLLRQFRDELRRKANLFEQAKENYQATDEQVADDLRRGAE</sequence>
<proteinExistence type="predicted"/>